<keyword evidence="1" id="KW-1208">Phospholipid metabolism</keyword>
<comment type="pathway">
    <text evidence="1">Phospholipid metabolism; phosphatidylserine biosynthesis.</text>
</comment>
<comment type="similarity">
    <text evidence="1">Belongs to the phosphatidyl serine synthase family.</text>
</comment>
<sequence length="63" mass="7526">MDIFALAHFLGWLIKATLLRHHIIAWTLSINWEITEVSSLMTDIFLFLNINFSKFTEIFNIWK</sequence>
<dbReference type="GO" id="GO:0106245">
    <property type="term" value="F:L-serine-phosphatidylethanolamine phosphatidyltransferase activity"/>
    <property type="evidence" value="ECO:0007669"/>
    <property type="project" value="UniProtKB-UniRule"/>
</dbReference>
<keyword evidence="3" id="KW-1185">Reference proteome</keyword>
<dbReference type="Pfam" id="PF03034">
    <property type="entry name" value="PSS"/>
    <property type="match status" value="1"/>
</dbReference>
<keyword evidence="1" id="KW-0443">Lipid metabolism</keyword>
<name>A0A183PUX4_9TREM</name>
<keyword evidence="1" id="KW-0594">Phospholipid biosynthesis</keyword>
<evidence type="ECO:0000313" key="2">
    <source>
        <dbReference type="EMBL" id="VDP76304.1"/>
    </source>
</evidence>
<keyword evidence="1" id="KW-0444">Lipid biosynthesis</keyword>
<keyword evidence="1" id="KW-0256">Endoplasmic reticulum</keyword>
<evidence type="ECO:0000256" key="1">
    <source>
        <dbReference type="RuleBase" id="RU368094"/>
    </source>
</evidence>
<evidence type="ECO:0000313" key="3">
    <source>
        <dbReference type="Proteomes" id="UP000269396"/>
    </source>
</evidence>
<dbReference type="Proteomes" id="UP000269396">
    <property type="component" value="Unassembled WGS sequence"/>
</dbReference>
<dbReference type="AlphaFoldDB" id="A0A183PUX4"/>
<comment type="subcellular location">
    <subcellularLocation>
        <location evidence="1">Endoplasmic reticulum membrane</location>
        <topology evidence="1">Multi-pass membrane protein</topology>
    </subcellularLocation>
</comment>
<dbReference type="GO" id="GO:0006659">
    <property type="term" value="P:phosphatidylserine biosynthetic process"/>
    <property type="evidence" value="ECO:0007669"/>
    <property type="project" value="UniProtKB-UniRule"/>
</dbReference>
<comment type="catalytic activity">
    <reaction evidence="1">
        <text>a 1,2-diacyl-sn-glycero-3-phosphoethanolamine + L-serine = a 1,2-diacyl-sn-glycero-3-phospho-L-serine + ethanolamine</text>
        <dbReference type="Rhea" id="RHEA:27606"/>
        <dbReference type="ChEBI" id="CHEBI:33384"/>
        <dbReference type="ChEBI" id="CHEBI:57262"/>
        <dbReference type="ChEBI" id="CHEBI:57603"/>
        <dbReference type="ChEBI" id="CHEBI:64612"/>
        <dbReference type="EC" id="2.7.8.29"/>
    </reaction>
</comment>
<dbReference type="UniPathway" id="UPA00948"/>
<dbReference type="EMBL" id="UZAL01039969">
    <property type="protein sequence ID" value="VDP76304.1"/>
    <property type="molecule type" value="Genomic_DNA"/>
</dbReference>
<protein>
    <recommendedName>
        <fullName evidence="1">Phosphatidylserine synthase</fullName>
        <ecNumber evidence="1">2.7.8.29</ecNumber>
    </recommendedName>
    <alternativeName>
        <fullName evidence="1">Serine-exchange enzyme</fullName>
    </alternativeName>
</protein>
<dbReference type="STRING" id="31246.A0A183PUX4"/>
<dbReference type="GO" id="GO:0005789">
    <property type="term" value="C:endoplasmic reticulum membrane"/>
    <property type="evidence" value="ECO:0007669"/>
    <property type="project" value="UniProtKB-SubCell"/>
</dbReference>
<proteinExistence type="inferred from homology"/>
<reference evidence="2 3" key="1">
    <citation type="submission" date="2018-11" db="EMBL/GenBank/DDBJ databases">
        <authorList>
            <consortium name="Pathogen Informatics"/>
        </authorList>
    </citation>
    <scope>NUCLEOTIDE SEQUENCE [LARGE SCALE GENOMIC DNA]</scope>
    <source>
        <strain>Denwood</strain>
        <strain evidence="3">Zambia</strain>
    </source>
</reference>
<dbReference type="InterPro" id="IPR004277">
    <property type="entry name" value="PSS"/>
</dbReference>
<organism evidence="2 3">
    <name type="scientific">Schistosoma mattheei</name>
    <dbReference type="NCBI Taxonomy" id="31246"/>
    <lineage>
        <taxon>Eukaryota</taxon>
        <taxon>Metazoa</taxon>
        <taxon>Spiralia</taxon>
        <taxon>Lophotrochozoa</taxon>
        <taxon>Platyhelminthes</taxon>
        <taxon>Trematoda</taxon>
        <taxon>Digenea</taxon>
        <taxon>Strigeidida</taxon>
        <taxon>Schistosomatoidea</taxon>
        <taxon>Schistosomatidae</taxon>
        <taxon>Schistosoma</taxon>
    </lineage>
</organism>
<gene>
    <name evidence="2" type="ORF">SMTD_LOCUS18160</name>
</gene>
<accession>A0A183PUX4</accession>
<comment type="function">
    <text evidence="1">Catalyzes a base-exchange reaction in which the polar head group of phosphatidylethanolamine (PE) is replaced by L-serine.</text>
</comment>
<keyword evidence="1" id="KW-0808">Transferase</keyword>
<dbReference type="EC" id="2.7.8.29" evidence="1"/>